<dbReference type="InterPro" id="IPR028183">
    <property type="entry name" value="UQCC5"/>
</dbReference>
<keyword evidence="1" id="KW-0472">Membrane</keyword>
<dbReference type="EMBL" id="CVRI01000006">
    <property type="protein sequence ID" value="CRK87938.1"/>
    <property type="molecule type" value="Genomic_DNA"/>
</dbReference>
<sequence length="73" mass="8727">MRKRPNLSIIQKVVDKWPGKRFGPYRFLPIFFVLGAALEFSMINWTVGKTNFYDTFKRRQAKNLIEEKLHTTH</sequence>
<dbReference type="AlphaFoldDB" id="A0A1J1HK67"/>
<evidence type="ECO:0000256" key="1">
    <source>
        <dbReference type="SAM" id="Phobius"/>
    </source>
</evidence>
<dbReference type="STRING" id="568069.A0A1J1HK67"/>
<dbReference type="OrthoDB" id="5913955at2759"/>
<protein>
    <submittedName>
        <fullName evidence="2">CLUMA_CG001724, isoform A</fullName>
    </submittedName>
</protein>
<keyword evidence="1" id="KW-0812">Transmembrane</keyword>
<reference evidence="2 3" key="1">
    <citation type="submission" date="2015-04" db="EMBL/GenBank/DDBJ databases">
        <authorList>
            <person name="Syromyatnikov M.Y."/>
            <person name="Popov V.N."/>
        </authorList>
    </citation>
    <scope>NUCLEOTIDE SEQUENCE [LARGE SCALE GENOMIC DNA]</scope>
</reference>
<accession>A0A1J1HK67</accession>
<dbReference type="Proteomes" id="UP000183832">
    <property type="component" value="Unassembled WGS sequence"/>
</dbReference>
<keyword evidence="1" id="KW-1133">Transmembrane helix</keyword>
<evidence type="ECO:0000313" key="3">
    <source>
        <dbReference type="Proteomes" id="UP000183832"/>
    </source>
</evidence>
<proteinExistence type="predicted"/>
<dbReference type="Pfam" id="PF15114">
    <property type="entry name" value="UPF0640"/>
    <property type="match status" value="1"/>
</dbReference>
<gene>
    <name evidence="2" type="ORF">CLUMA_CG001724</name>
</gene>
<dbReference type="PANTHER" id="PTHR35250:SF1">
    <property type="entry name" value="UBIQUINOL-CYTOCHROME-C REDUCTASE COMPLEX ASSEMBLY FACTOR 5"/>
    <property type="match status" value="1"/>
</dbReference>
<keyword evidence="3" id="KW-1185">Reference proteome</keyword>
<dbReference type="PANTHER" id="PTHR35250">
    <property type="entry name" value="SMALL INTEGRAL MEMBRANE PROTEIN 4"/>
    <property type="match status" value="1"/>
</dbReference>
<evidence type="ECO:0000313" key="2">
    <source>
        <dbReference type="EMBL" id="CRK87938.1"/>
    </source>
</evidence>
<organism evidence="2 3">
    <name type="scientific">Clunio marinus</name>
    <dbReference type="NCBI Taxonomy" id="568069"/>
    <lineage>
        <taxon>Eukaryota</taxon>
        <taxon>Metazoa</taxon>
        <taxon>Ecdysozoa</taxon>
        <taxon>Arthropoda</taxon>
        <taxon>Hexapoda</taxon>
        <taxon>Insecta</taxon>
        <taxon>Pterygota</taxon>
        <taxon>Neoptera</taxon>
        <taxon>Endopterygota</taxon>
        <taxon>Diptera</taxon>
        <taxon>Nematocera</taxon>
        <taxon>Chironomoidea</taxon>
        <taxon>Chironomidae</taxon>
        <taxon>Clunio</taxon>
    </lineage>
</organism>
<name>A0A1J1HK67_9DIPT</name>
<feature type="transmembrane region" description="Helical" evidence="1">
    <location>
        <begin position="27"/>
        <end position="47"/>
    </location>
</feature>